<dbReference type="AlphaFoldDB" id="A0A1I8C304"/>
<organism evidence="2 3">
    <name type="scientific">Meloidogyne hapla</name>
    <name type="common">Root-knot nematode worm</name>
    <dbReference type="NCBI Taxonomy" id="6305"/>
    <lineage>
        <taxon>Eukaryota</taxon>
        <taxon>Metazoa</taxon>
        <taxon>Ecdysozoa</taxon>
        <taxon>Nematoda</taxon>
        <taxon>Chromadorea</taxon>
        <taxon>Rhabditida</taxon>
        <taxon>Tylenchina</taxon>
        <taxon>Tylenchomorpha</taxon>
        <taxon>Tylenchoidea</taxon>
        <taxon>Meloidogynidae</taxon>
        <taxon>Meloidogyninae</taxon>
        <taxon>Meloidogyne</taxon>
    </lineage>
</organism>
<keyword evidence="2" id="KW-1185">Reference proteome</keyword>
<protein>
    <submittedName>
        <fullName evidence="3">NAM-associated domain-containing protein</fullName>
    </submittedName>
</protein>
<feature type="region of interest" description="Disordered" evidence="1">
    <location>
        <begin position="69"/>
        <end position="94"/>
    </location>
</feature>
<evidence type="ECO:0000313" key="3">
    <source>
        <dbReference type="WBParaSite" id="MhA1_Contig963.frz3.gene7"/>
    </source>
</evidence>
<reference evidence="3" key="1">
    <citation type="submission" date="2016-11" db="UniProtKB">
        <authorList>
            <consortium name="WormBaseParasite"/>
        </authorList>
    </citation>
    <scope>IDENTIFICATION</scope>
</reference>
<feature type="compositionally biased region" description="Polar residues" evidence="1">
    <location>
        <begin position="69"/>
        <end position="88"/>
    </location>
</feature>
<dbReference type="WBParaSite" id="MhA1_Contig963.frz3.gene7">
    <property type="protein sequence ID" value="MhA1_Contig963.frz3.gene7"/>
    <property type="gene ID" value="MhA1_Contig963.frz3.gene7"/>
</dbReference>
<proteinExistence type="predicted"/>
<evidence type="ECO:0000313" key="2">
    <source>
        <dbReference type="Proteomes" id="UP000095281"/>
    </source>
</evidence>
<dbReference type="Proteomes" id="UP000095281">
    <property type="component" value="Unplaced"/>
</dbReference>
<accession>A0A1I8C304</accession>
<name>A0A1I8C304_MELHA</name>
<evidence type="ECO:0000256" key="1">
    <source>
        <dbReference type="SAM" id="MobiDB-lite"/>
    </source>
</evidence>
<sequence>MAAEIIEALLILSCKINKKMLNSNNEVRNLNQLGAPNEPFHERVSRFHQMSVNLLAKRWNELNWEDFTAEQQPASSSSIQITTTPNMQQRKRRSNEELIEELKAKDKLIEEKDKKLKIADTKILIAKTESFFYRERALKVREENKKMKEERLF</sequence>